<feature type="coiled-coil region" evidence="10">
    <location>
        <begin position="69"/>
        <end position="154"/>
    </location>
</feature>
<proteinExistence type="predicted"/>
<keyword evidence="4 11" id="KW-0132">Cell division</keyword>
<dbReference type="PANTHER" id="PTHR34981:SF1">
    <property type="entry name" value="CELL DIVISION PROTEIN ZAPA"/>
    <property type="match status" value="1"/>
</dbReference>
<dbReference type="InterPro" id="IPR007838">
    <property type="entry name" value="Cell_div_ZapA-like"/>
</dbReference>
<accession>A0A386H260</accession>
<evidence type="ECO:0000256" key="8">
    <source>
        <dbReference type="ARBA" id="ARBA00026068"/>
    </source>
</evidence>
<dbReference type="Gene3D" id="6.10.250.790">
    <property type="match status" value="1"/>
</dbReference>
<dbReference type="InterPro" id="IPR053712">
    <property type="entry name" value="Bac_CellDiv_Activator"/>
</dbReference>
<keyword evidence="5" id="KW-0717">Septation</keyword>
<dbReference type="Proteomes" id="UP000266301">
    <property type="component" value="Chromosome"/>
</dbReference>
<evidence type="ECO:0000313" key="11">
    <source>
        <dbReference type="EMBL" id="AYD39782.1"/>
    </source>
</evidence>
<dbReference type="GO" id="GO:0043093">
    <property type="term" value="P:FtsZ-dependent cytokinesis"/>
    <property type="evidence" value="ECO:0007669"/>
    <property type="project" value="TreeGrafter"/>
</dbReference>
<keyword evidence="10" id="KW-0175">Coiled coil</keyword>
<dbReference type="EMBL" id="CP032416">
    <property type="protein sequence ID" value="AYD39782.1"/>
    <property type="molecule type" value="Genomic_DNA"/>
</dbReference>
<dbReference type="GO" id="GO:0000921">
    <property type="term" value="P:septin ring assembly"/>
    <property type="evidence" value="ECO:0007669"/>
    <property type="project" value="TreeGrafter"/>
</dbReference>
<comment type="function">
    <text evidence="7">Activator of cell division through the inhibition of FtsZ GTPase activity, therefore promoting FtsZ assembly into bundles of protofilaments necessary for the formation of the division Z ring. It is recruited early at mid-cell but it is not essential for cell division.</text>
</comment>
<evidence type="ECO:0000256" key="4">
    <source>
        <dbReference type="ARBA" id="ARBA00022618"/>
    </source>
</evidence>
<protein>
    <recommendedName>
        <fullName evidence="2">Cell division protein ZapA</fullName>
    </recommendedName>
    <alternativeName>
        <fullName evidence="9">Z ring-associated protein ZapA</fullName>
    </alternativeName>
</protein>
<name>A0A386H260_9CLOT</name>
<dbReference type="GO" id="GO:0032153">
    <property type="term" value="C:cell division site"/>
    <property type="evidence" value="ECO:0007669"/>
    <property type="project" value="TreeGrafter"/>
</dbReference>
<evidence type="ECO:0000256" key="1">
    <source>
        <dbReference type="ARBA" id="ARBA00004496"/>
    </source>
</evidence>
<keyword evidence="12" id="KW-1185">Reference proteome</keyword>
<evidence type="ECO:0000256" key="7">
    <source>
        <dbReference type="ARBA" id="ARBA00024910"/>
    </source>
</evidence>
<dbReference type="SUPFAM" id="SSF102829">
    <property type="entry name" value="Cell division protein ZapA-like"/>
    <property type="match status" value="1"/>
</dbReference>
<dbReference type="InterPro" id="IPR036192">
    <property type="entry name" value="Cell_div_ZapA-like_sf"/>
</dbReference>
<evidence type="ECO:0000256" key="3">
    <source>
        <dbReference type="ARBA" id="ARBA00022490"/>
    </source>
</evidence>
<comment type="subcellular location">
    <subcellularLocation>
        <location evidence="1">Cytoplasm</location>
    </subcellularLocation>
</comment>
<evidence type="ECO:0000256" key="2">
    <source>
        <dbReference type="ARBA" id="ARBA00015195"/>
    </source>
</evidence>
<gene>
    <name evidence="11" type="primary">zapA</name>
    <name evidence="11" type="ORF">D4Z93_04320</name>
</gene>
<evidence type="ECO:0000256" key="6">
    <source>
        <dbReference type="ARBA" id="ARBA00023306"/>
    </source>
</evidence>
<keyword evidence="6" id="KW-0131">Cell cycle</keyword>
<evidence type="ECO:0000256" key="9">
    <source>
        <dbReference type="ARBA" id="ARBA00033158"/>
    </source>
</evidence>
<evidence type="ECO:0000313" key="12">
    <source>
        <dbReference type="Proteomes" id="UP000266301"/>
    </source>
</evidence>
<dbReference type="GO" id="GO:0030428">
    <property type="term" value="C:cell septum"/>
    <property type="evidence" value="ECO:0007669"/>
    <property type="project" value="TreeGrafter"/>
</dbReference>
<evidence type="ECO:0000256" key="5">
    <source>
        <dbReference type="ARBA" id="ARBA00023210"/>
    </source>
</evidence>
<dbReference type="RefSeq" id="WP_119970695.1">
    <property type="nucleotide sequence ID" value="NZ_CP032416.1"/>
</dbReference>
<dbReference type="GO" id="GO:0005829">
    <property type="term" value="C:cytosol"/>
    <property type="evidence" value="ECO:0007669"/>
    <property type="project" value="TreeGrafter"/>
</dbReference>
<keyword evidence="3" id="KW-0963">Cytoplasm</keyword>
<dbReference type="OrthoDB" id="1711036at2"/>
<dbReference type="PANTHER" id="PTHR34981">
    <property type="entry name" value="CELL DIVISION PROTEIN ZAPA"/>
    <property type="match status" value="1"/>
</dbReference>
<dbReference type="GO" id="GO:0000917">
    <property type="term" value="P:division septum assembly"/>
    <property type="evidence" value="ECO:0007669"/>
    <property type="project" value="UniProtKB-KW"/>
</dbReference>
<reference evidence="11 12" key="1">
    <citation type="journal article" date="2019" name="Int. J. Syst. Evol. Microbiol.">
        <title>Clostridium fermenticellae sp. nov., isolated from the mud in a fermentation cellar for the production of the Chinese liquor, baijiu.</title>
        <authorList>
            <person name="Xu P.X."/>
            <person name="Chai L.J."/>
            <person name="Qiu T."/>
            <person name="Zhang X.J."/>
            <person name="Lu Z.M."/>
            <person name="Xiao C."/>
            <person name="Wang S.T."/>
            <person name="Shen C.H."/>
            <person name="Shi J.S."/>
            <person name="Xu Z.H."/>
        </authorList>
    </citation>
    <scope>NUCLEOTIDE SEQUENCE [LARGE SCALE GENOMIC DNA]</scope>
    <source>
        <strain evidence="11 12">JN500901</strain>
    </source>
</reference>
<dbReference type="Pfam" id="PF05164">
    <property type="entry name" value="ZapA"/>
    <property type="match status" value="1"/>
</dbReference>
<comment type="subunit">
    <text evidence="8">Homodimer. Interacts with FtsZ.</text>
</comment>
<dbReference type="AlphaFoldDB" id="A0A386H260"/>
<dbReference type="KEGG" id="cfer:D4Z93_04320"/>
<sequence length="197" mass="23329">MNVVTVKINGVEYNLKGNEQEEYLHKVAVYVDKKVRSITENNIKLSTASAAILSALNIVDDMFKQKDKYDQLKAKFDDIDKKNKDYEEDIQSFKKQLKHLEEYNGELQSKLKNNTNAQYIEEKEEYINKIMQEMEVLQETAKRYMKENKEIIAQNKQIKFELQSSKYKVLDLNHKLMENQIDLAKEKKKNNVLLRDK</sequence>
<evidence type="ECO:0000256" key="10">
    <source>
        <dbReference type="SAM" id="Coils"/>
    </source>
</evidence>
<organism evidence="11 12">
    <name type="scientific">Clostridium fermenticellae</name>
    <dbReference type="NCBI Taxonomy" id="2068654"/>
    <lineage>
        <taxon>Bacteria</taxon>
        <taxon>Bacillati</taxon>
        <taxon>Bacillota</taxon>
        <taxon>Clostridia</taxon>
        <taxon>Eubacteriales</taxon>
        <taxon>Clostridiaceae</taxon>
        <taxon>Clostridium</taxon>
    </lineage>
</organism>